<evidence type="ECO:0000256" key="1">
    <source>
        <dbReference type="ARBA" id="ARBA00004370"/>
    </source>
</evidence>
<dbReference type="InterPro" id="IPR002326">
    <property type="entry name" value="Cyt_c1"/>
</dbReference>
<comment type="subcellular location">
    <subcellularLocation>
        <location evidence="1">Membrane</location>
    </subcellularLocation>
</comment>
<protein>
    <submittedName>
        <fullName evidence="12">Cytochrome c1</fullName>
    </submittedName>
</protein>
<evidence type="ECO:0000256" key="2">
    <source>
        <dbReference type="ARBA" id="ARBA00022617"/>
    </source>
</evidence>
<dbReference type="EMBL" id="JBHLXP010000003">
    <property type="protein sequence ID" value="MFC0049277.1"/>
    <property type="molecule type" value="Genomic_DNA"/>
</dbReference>
<evidence type="ECO:0000256" key="9">
    <source>
        <dbReference type="SAM" id="Phobius"/>
    </source>
</evidence>
<gene>
    <name evidence="12" type="ORF">ACFFJP_13350</name>
</gene>
<sequence>MLKKLFSVLALVTSASVLAAGGVAVHLDKAPINLHDKESLQRGAKMFQNYCLGCHQMEYQRYSRTFRDLGIPDDVGMKELAFTANKVGDFIKNSTPKADLAKWFGAPPPDLTNVARVRGPDWIYTYLRSFYADPTRPFGVNNEVFPLVGMPHVLQELQGIPHKKHETQMVDGESKEVYVGIVADGSGELSPEEYDRAVADLVNYLEYTGEPSKLESHSLGIKVMIFLFIFFVLAFLLKKEYWKDVH</sequence>
<keyword evidence="3 9" id="KW-0812">Transmembrane</keyword>
<keyword evidence="4 8" id="KW-0479">Metal-binding</keyword>
<comment type="caution">
    <text evidence="12">The sequence shown here is derived from an EMBL/GenBank/DDBJ whole genome shotgun (WGS) entry which is preliminary data.</text>
</comment>
<name>A0ABV6BEH3_9GAMM</name>
<evidence type="ECO:0000256" key="6">
    <source>
        <dbReference type="ARBA" id="ARBA00023004"/>
    </source>
</evidence>
<dbReference type="Gene3D" id="1.20.5.100">
    <property type="entry name" value="Cytochrome c1, transmembrane anchor, C-terminal"/>
    <property type="match status" value="1"/>
</dbReference>
<keyword evidence="5 9" id="KW-1133">Transmembrane helix</keyword>
<evidence type="ECO:0000313" key="13">
    <source>
        <dbReference type="Proteomes" id="UP001589813"/>
    </source>
</evidence>
<dbReference type="RefSeq" id="WP_377244827.1">
    <property type="nucleotide sequence ID" value="NZ_JBHLXP010000003.1"/>
</dbReference>
<dbReference type="Proteomes" id="UP001589813">
    <property type="component" value="Unassembled WGS sequence"/>
</dbReference>
<organism evidence="12 13">
    <name type="scientific">Rheinheimera tilapiae</name>
    <dbReference type="NCBI Taxonomy" id="875043"/>
    <lineage>
        <taxon>Bacteria</taxon>
        <taxon>Pseudomonadati</taxon>
        <taxon>Pseudomonadota</taxon>
        <taxon>Gammaproteobacteria</taxon>
        <taxon>Chromatiales</taxon>
        <taxon>Chromatiaceae</taxon>
        <taxon>Rheinheimera</taxon>
    </lineage>
</organism>
<feature type="domain" description="Cytochrome c" evidence="11">
    <location>
        <begin position="38"/>
        <end position="209"/>
    </location>
</feature>
<proteinExistence type="predicted"/>
<dbReference type="SUPFAM" id="SSF46626">
    <property type="entry name" value="Cytochrome c"/>
    <property type="match status" value="1"/>
</dbReference>
<dbReference type="Gene3D" id="1.10.760.10">
    <property type="entry name" value="Cytochrome c-like domain"/>
    <property type="match status" value="1"/>
</dbReference>
<keyword evidence="13" id="KW-1185">Reference proteome</keyword>
<keyword evidence="2 8" id="KW-0349">Heme</keyword>
<evidence type="ECO:0000259" key="11">
    <source>
        <dbReference type="PROSITE" id="PS51007"/>
    </source>
</evidence>
<evidence type="ECO:0000256" key="10">
    <source>
        <dbReference type="SAM" id="SignalP"/>
    </source>
</evidence>
<dbReference type="Pfam" id="PF02167">
    <property type="entry name" value="Cytochrom_C1"/>
    <property type="match status" value="1"/>
</dbReference>
<evidence type="ECO:0000256" key="5">
    <source>
        <dbReference type="ARBA" id="ARBA00022989"/>
    </source>
</evidence>
<feature type="transmembrane region" description="Helical" evidence="9">
    <location>
        <begin position="219"/>
        <end position="237"/>
    </location>
</feature>
<evidence type="ECO:0000313" key="12">
    <source>
        <dbReference type="EMBL" id="MFC0049277.1"/>
    </source>
</evidence>
<keyword evidence="7 9" id="KW-0472">Membrane</keyword>
<feature type="chain" id="PRO_5046869876" evidence="10">
    <location>
        <begin position="20"/>
        <end position="246"/>
    </location>
</feature>
<dbReference type="PANTHER" id="PTHR10266">
    <property type="entry name" value="CYTOCHROME C1"/>
    <property type="match status" value="1"/>
</dbReference>
<dbReference type="PANTHER" id="PTHR10266:SF3">
    <property type="entry name" value="CYTOCHROME C1, HEME PROTEIN, MITOCHONDRIAL"/>
    <property type="match status" value="1"/>
</dbReference>
<keyword evidence="10" id="KW-0732">Signal</keyword>
<evidence type="ECO:0000256" key="4">
    <source>
        <dbReference type="ARBA" id="ARBA00022723"/>
    </source>
</evidence>
<dbReference type="InterPro" id="IPR036909">
    <property type="entry name" value="Cyt_c-like_dom_sf"/>
</dbReference>
<evidence type="ECO:0000256" key="7">
    <source>
        <dbReference type="ARBA" id="ARBA00023136"/>
    </source>
</evidence>
<evidence type="ECO:0000256" key="8">
    <source>
        <dbReference type="PROSITE-ProRule" id="PRU00433"/>
    </source>
</evidence>
<evidence type="ECO:0000256" key="3">
    <source>
        <dbReference type="ARBA" id="ARBA00022692"/>
    </source>
</evidence>
<dbReference type="PROSITE" id="PS51007">
    <property type="entry name" value="CYTC"/>
    <property type="match status" value="1"/>
</dbReference>
<accession>A0ABV6BEH3</accession>
<keyword evidence="6 8" id="KW-0408">Iron</keyword>
<dbReference type="InterPro" id="IPR009056">
    <property type="entry name" value="Cyt_c-like_dom"/>
</dbReference>
<reference evidence="12 13" key="1">
    <citation type="submission" date="2024-09" db="EMBL/GenBank/DDBJ databases">
        <authorList>
            <person name="Sun Q."/>
            <person name="Mori K."/>
        </authorList>
    </citation>
    <scope>NUCLEOTIDE SEQUENCE [LARGE SCALE GENOMIC DNA]</scope>
    <source>
        <strain evidence="12 13">KCTC 23315</strain>
    </source>
</reference>
<feature type="signal peptide" evidence="10">
    <location>
        <begin position="1"/>
        <end position="19"/>
    </location>
</feature>